<feature type="transmembrane region" description="Helical" evidence="1">
    <location>
        <begin position="166"/>
        <end position="187"/>
    </location>
</feature>
<reference evidence="2" key="1">
    <citation type="submission" date="2020-12" db="EMBL/GenBank/DDBJ databases">
        <authorList>
            <person name="Iha C."/>
        </authorList>
    </citation>
    <scope>NUCLEOTIDE SEQUENCE</scope>
</reference>
<dbReference type="Proteomes" id="UP000708148">
    <property type="component" value="Unassembled WGS sequence"/>
</dbReference>
<feature type="transmembrane region" description="Helical" evidence="1">
    <location>
        <begin position="130"/>
        <end position="146"/>
    </location>
</feature>
<dbReference type="EMBL" id="CAJHUC010001208">
    <property type="protein sequence ID" value="CAD7700259.1"/>
    <property type="molecule type" value="Genomic_DNA"/>
</dbReference>
<keyword evidence="1" id="KW-1133">Transmembrane helix</keyword>
<keyword evidence="3" id="KW-1185">Reference proteome</keyword>
<feature type="transmembrane region" description="Helical" evidence="1">
    <location>
        <begin position="231"/>
        <end position="253"/>
    </location>
</feature>
<comment type="caution">
    <text evidence="2">The sequence shown here is derived from an EMBL/GenBank/DDBJ whole genome shotgun (WGS) entry which is preliminary data.</text>
</comment>
<gene>
    <name evidence="2" type="ORF">OSTQU699_LOCUS5618</name>
</gene>
<keyword evidence="1" id="KW-0812">Transmembrane</keyword>
<feature type="transmembrane region" description="Helical" evidence="1">
    <location>
        <begin position="194"/>
        <end position="219"/>
    </location>
</feature>
<accession>A0A8S1IZK7</accession>
<dbReference type="AlphaFoldDB" id="A0A8S1IZK7"/>
<protein>
    <submittedName>
        <fullName evidence="2">Uncharacterized protein</fullName>
    </submittedName>
</protein>
<name>A0A8S1IZK7_9CHLO</name>
<evidence type="ECO:0000313" key="2">
    <source>
        <dbReference type="EMBL" id="CAD7700259.1"/>
    </source>
</evidence>
<keyword evidence="1" id="KW-0472">Membrane</keyword>
<evidence type="ECO:0000256" key="1">
    <source>
        <dbReference type="SAM" id="Phobius"/>
    </source>
</evidence>
<feature type="transmembrane region" description="Helical" evidence="1">
    <location>
        <begin position="57"/>
        <end position="78"/>
    </location>
</feature>
<feature type="transmembrane region" description="Helical" evidence="1">
    <location>
        <begin position="98"/>
        <end position="118"/>
    </location>
</feature>
<proteinExistence type="predicted"/>
<sequence length="334" mass="37238">MAADLRQALLPSAANDPPAQAGRDATDPEGIPLLADGVLPPTLPRPPRLRDAYSLKYIYMGAWEGLLVLQFVLTRTLAETLKMPSDADAFDTHLMYETVSHFLLFGFLLGWFIDITEYNRFSWLFTWDRWYFFLIFFVTSPIYSYVSDYGCMAHSMEDITSWGPGMWAAVGSLGGVAVIFLLVHLYLAARRKTAVGFVVYLLSRLVVFGFYVVAAVFLGHNHYCNVHIHHYFTAWCIALFAEFNHPISALMLAMSASIFVQGSSSYSCSPLFTNDDCLVSVRPTTEATCIFQGGQNFTLRICPGEGSAPFEEATCYVGDQLQPDVNFLAPMGLQ</sequence>
<dbReference type="OrthoDB" id="413369at2759"/>
<evidence type="ECO:0000313" key="3">
    <source>
        <dbReference type="Proteomes" id="UP000708148"/>
    </source>
</evidence>
<organism evidence="2 3">
    <name type="scientific">Ostreobium quekettii</name>
    <dbReference type="NCBI Taxonomy" id="121088"/>
    <lineage>
        <taxon>Eukaryota</taxon>
        <taxon>Viridiplantae</taxon>
        <taxon>Chlorophyta</taxon>
        <taxon>core chlorophytes</taxon>
        <taxon>Ulvophyceae</taxon>
        <taxon>TCBD clade</taxon>
        <taxon>Bryopsidales</taxon>
        <taxon>Ostreobineae</taxon>
        <taxon>Ostreobiaceae</taxon>
        <taxon>Ostreobium</taxon>
    </lineage>
</organism>